<keyword evidence="2" id="KW-1185">Reference proteome</keyword>
<comment type="caution">
    <text evidence="1">The sequence shown here is derived from an EMBL/GenBank/DDBJ whole genome shotgun (WGS) entry which is preliminary data.</text>
</comment>
<gene>
    <name evidence="1" type="ORF">QPK29_018055</name>
</gene>
<dbReference type="EMBL" id="JASNRB020000010">
    <property type="protein sequence ID" value="MFJ1469620.1"/>
    <property type="molecule type" value="Genomic_DNA"/>
</dbReference>
<sequence length="46" mass="4739">MKYVIGAVLPLPLAAGADVEETVVFPMPAYPASVQASDAYDGVDVT</sequence>
<name>A0ACC7MDL5_9BURK</name>
<dbReference type="Proteomes" id="UP001168096">
    <property type="component" value="Unassembled WGS sequence"/>
</dbReference>
<proteinExistence type="predicted"/>
<organism evidence="1 2">
    <name type="scientific">Massilia orientalis</name>
    <dbReference type="NCBI Taxonomy" id="3050128"/>
    <lineage>
        <taxon>Bacteria</taxon>
        <taxon>Pseudomonadati</taxon>
        <taxon>Pseudomonadota</taxon>
        <taxon>Betaproteobacteria</taxon>
        <taxon>Burkholderiales</taxon>
        <taxon>Oxalobacteraceae</taxon>
        <taxon>Telluria group</taxon>
        <taxon>Massilia</taxon>
    </lineage>
</organism>
<evidence type="ECO:0000313" key="2">
    <source>
        <dbReference type="Proteomes" id="UP001168096"/>
    </source>
</evidence>
<accession>A0ACC7MDL5</accession>
<reference evidence="1" key="1">
    <citation type="submission" date="2024-11" db="EMBL/GenBank/DDBJ databases">
        <title>Description of Massilia orientalis sp. nov., isolated from rhizosphere soil of Ageratina adenophora.</title>
        <authorList>
            <person name="Wang Y."/>
        </authorList>
    </citation>
    <scope>NUCLEOTIDE SEQUENCE</scope>
    <source>
        <strain evidence="1">YIM B02787</strain>
    </source>
</reference>
<evidence type="ECO:0000313" key="1">
    <source>
        <dbReference type="EMBL" id="MFJ1469620.1"/>
    </source>
</evidence>
<protein>
    <submittedName>
        <fullName evidence="1">Uncharacterized protein</fullName>
    </submittedName>
</protein>